<sequence>MSSRSPGSAAGTGRVRARDIDRVTTRARLDAAYEEGQLGADEYHERSERAGGAETLGELHRLVGDLQPSPGATDLSLPQPNPAWTRARKGGYPPRVRARHADRAATCAVLDAALADGQLSVDDHHALTELAGAATTLGELAELTADLQRPADAPGPPRPPLPHRRYWFPAGVAALALAAAVGMYTVVDRPAAAPAGPPSVDLGVIEPKVIPTPNLLTVAGIAHFRDTYRAKFGDTLLDEVSLFDEHASIARALPGEPNRVVHYGYRGGFEQSRPVATRKPDTPQFDLAAVDLTALDRTLAEAPALLNVDGGTISHIDLKVDTAPGGSRTAPVALVRVYVRNAFGESGYLILDPTGVVLRAFPFTG</sequence>
<dbReference type="EMBL" id="UGRY01000002">
    <property type="protein sequence ID" value="SUA74087.1"/>
    <property type="molecule type" value="Genomic_DNA"/>
</dbReference>
<dbReference type="Proteomes" id="UP000255467">
    <property type="component" value="Unassembled WGS sequence"/>
</dbReference>
<reference evidence="3 4" key="1">
    <citation type="submission" date="2018-06" db="EMBL/GenBank/DDBJ databases">
        <authorList>
            <consortium name="Pathogen Informatics"/>
            <person name="Doyle S."/>
        </authorList>
    </citation>
    <scope>NUCLEOTIDE SEQUENCE [LARGE SCALE GENOMIC DNA]</scope>
    <source>
        <strain evidence="3 4">NCTC1934</strain>
    </source>
</reference>
<evidence type="ECO:0000313" key="4">
    <source>
        <dbReference type="Proteomes" id="UP000255467"/>
    </source>
</evidence>
<accession>A0A378YCG8</accession>
<dbReference type="OrthoDB" id="3534574at2"/>
<feature type="domain" description="DUF1707" evidence="2">
    <location>
        <begin position="15"/>
        <end position="67"/>
    </location>
</feature>
<feature type="region of interest" description="Disordered" evidence="1">
    <location>
        <begin position="1"/>
        <end position="21"/>
    </location>
</feature>
<organism evidence="3 4">
    <name type="scientific">Nocardia otitidiscaviarum</name>
    <dbReference type="NCBI Taxonomy" id="1823"/>
    <lineage>
        <taxon>Bacteria</taxon>
        <taxon>Bacillati</taxon>
        <taxon>Actinomycetota</taxon>
        <taxon>Actinomycetes</taxon>
        <taxon>Mycobacteriales</taxon>
        <taxon>Nocardiaceae</taxon>
        <taxon>Nocardia</taxon>
    </lineage>
</organism>
<dbReference type="PANTHER" id="PTHR40763">
    <property type="entry name" value="MEMBRANE PROTEIN-RELATED"/>
    <property type="match status" value="1"/>
</dbReference>
<evidence type="ECO:0000313" key="3">
    <source>
        <dbReference type="EMBL" id="SUA74087.1"/>
    </source>
</evidence>
<dbReference type="Pfam" id="PF08044">
    <property type="entry name" value="DUF1707"/>
    <property type="match status" value="2"/>
</dbReference>
<dbReference type="InterPro" id="IPR012551">
    <property type="entry name" value="DUF1707_SHOCT-like"/>
</dbReference>
<feature type="domain" description="DUF1707" evidence="2">
    <location>
        <begin position="96"/>
        <end position="148"/>
    </location>
</feature>
<name>A0A378YCG8_9NOCA</name>
<evidence type="ECO:0000259" key="2">
    <source>
        <dbReference type="Pfam" id="PF08044"/>
    </source>
</evidence>
<dbReference type="STRING" id="1406858.GCA_000710895_02379"/>
<keyword evidence="4" id="KW-1185">Reference proteome</keyword>
<feature type="region of interest" description="Disordered" evidence="1">
    <location>
        <begin position="65"/>
        <end position="92"/>
    </location>
</feature>
<gene>
    <name evidence="3" type="ORF">NCTC1934_01404</name>
</gene>
<dbReference type="AlphaFoldDB" id="A0A378YCG8"/>
<protein>
    <submittedName>
        <fullName evidence="3">Domain of uncharacterized function (DUF1707)</fullName>
    </submittedName>
</protein>
<proteinExistence type="predicted"/>
<dbReference type="RefSeq" id="WP_051037854.1">
    <property type="nucleotide sequence ID" value="NZ_UGRY01000002.1"/>
</dbReference>
<dbReference type="PANTHER" id="PTHR40763:SF4">
    <property type="entry name" value="DUF1707 DOMAIN-CONTAINING PROTEIN"/>
    <property type="match status" value="1"/>
</dbReference>
<evidence type="ECO:0000256" key="1">
    <source>
        <dbReference type="SAM" id="MobiDB-lite"/>
    </source>
</evidence>